<feature type="region of interest" description="Disordered" evidence="1">
    <location>
        <begin position="1"/>
        <end position="25"/>
    </location>
</feature>
<dbReference type="RefSeq" id="WP_305158394.1">
    <property type="nucleotide sequence ID" value="NZ_JAUUUQ010000352.1"/>
</dbReference>
<gene>
    <name evidence="4" type="ORF">Q8G51_15665</name>
</gene>
<feature type="transmembrane region" description="Helical" evidence="2">
    <location>
        <begin position="48"/>
        <end position="68"/>
    </location>
</feature>
<evidence type="ECO:0000313" key="4">
    <source>
        <dbReference type="EMBL" id="MDP1449179.1"/>
    </source>
</evidence>
<dbReference type="InterPro" id="IPR007430">
    <property type="entry name" value="VirB8"/>
</dbReference>
<accession>A0AAW8B031</accession>
<dbReference type="Proteomes" id="UP001242129">
    <property type="component" value="Unassembled WGS sequence"/>
</dbReference>
<feature type="compositionally biased region" description="Polar residues" evidence="1">
    <location>
        <begin position="14"/>
        <end position="25"/>
    </location>
</feature>
<name>A0AAW8B031_ACILW</name>
<keyword evidence="2" id="KW-0472">Membrane</keyword>
<dbReference type="GO" id="GO:0016020">
    <property type="term" value="C:membrane"/>
    <property type="evidence" value="ECO:0007669"/>
    <property type="project" value="InterPro"/>
</dbReference>
<keyword evidence="2" id="KW-1133">Transmembrane helix</keyword>
<proteinExistence type="predicted"/>
<feature type="domain" description="Bacterial virulence protein VirB8" evidence="3">
    <location>
        <begin position="28"/>
        <end position="107"/>
    </location>
</feature>
<evidence type="ECO:0000259" key="3">
    <source>
        <dbReference type="Pfam" id="PF04335"/>
    </source>
</evidence>
<keyword evidence="2" id="KW-0812">Transmembrane</keyword>
<evidence type="ECO:0000256" key="1">
    <source>
        <dbReference type="SAM" id="MobiDB-lite"/>
    </source>
</evidence>
<evidence type="ECO:0000256" key="2">
    <source>
        <dbReference type="SAM" id="Phobius"/>
    </source>
</evidence>
<evidence type="ECO:0000313" key="5">
    <source>
        <dbReference type="Proteomes" id="UP001242129"/>
    </source>
</evidence>
<dbReference type="Pfam" id="PF04335">
    <property type="entry name" value="VirB8"/>
    <property type="match status" value="1"/>
</dbReference>
<protein>
    <submittedName>
        <fullName evidence="4">VirB8/TrbF family protein</fullName>
    </submittedName>
</protein>
<dbReference type="AlphaFoldDB" id="A0AAW8B031"/>
<sequence>MFLKSKKGTEEPKNTSNSSINSNPYVNGRREWMERYGSYIKERNRWRLISLITSCIALVAVFGVIYIGSQSKYVPYVVQVDRLGSTVGTQRADIAMKPDSRIIKAQIEVDQEI</sequence>
<reference evidence="4" key="1">
    <citation type="submission" date="2023-07" db="EMBL/GenBank/DDBJ databases">
        <title>Dynamics of blaOXA-23 gene transmission in Acinetobacter spp. from contaminated veterinary surfaces.</title>
        <authorList>
            <person name="Moreira Da Silva J."/>
            <person name="Menezes J."/>
            <person name="Fernandes L."/>
            <person name="Marques C."/>
            <person name="Amaral A."/>
            <person name="Timofte D."/>
            <person name="Pomba C."/>
        </authorList>
    </citation>
    <scope>NUCLEOTIDE SEQUENCE</scope>
    <source>
        <strain evidence="4">CMVB11Z4A1</strain>
    </source>
</reference>
<organism evidence="4 5">
    <name type="scientific">Acinetobacter lwoffii</name>
    <dbReference type="NCBI Taxonomy" id="28090"/>
    <lineage>
        <taxon>Bacteria</taxon>
        <taxon>Pseudomonadati</taxon>
        <taxon>Pseudomonadota</taxon>
        <taxon>Gammaproteobacteria</taxon>
        <taxon>Moraxellales</taxon>
        <taxon>Moraxellaceae</taxon>
        <taxon>Acinetobacter</taxon>
    </lineage>
</organism>
<dbReference type="EMBL" id="JAUUUS010000330">
    <property type="protein sequence ID" value="MDP1449179.1"/>
    <property type="molecule type" value="Genomic_DNA"/>
</dbReference>
<comment type="caution">
    <text evidence="4">The sequence shown here is derived from an EMBL/GenBank/DDBJ whole genome shotgun (WGS) entry which is preliminary data.</text>
</comment>